<dbReference type="PANTHER" id="PTHR10067:SF9">
    <property type="entry name" value="PHOSPHATIDYLSERINE DECARBOXYLASE FAMILY PROTEIN (AFU_ORTHOLOGUE AFUA_7G01730)"/>
    <property type="match status" value="1"/>
</dbReference>
<dbReference type="EMBL" id="QHKS01000026">
    <property type="protein sequence ID" value="RDJ99086.1"/>
    <property type="molecule type" value="Genomic_DNA"/>
</dbReference>
<dbReference type="InterPro" id="IPR003817">
    <property type="entry name" value="PS_Dcarbxylase"/>
</dbReference>
<comment type="caution">
    <text evidence="6">The sequence shown here is derived from an EMBL/GenBank/DDBJ whole genome shotgun (WGS) entry which is preliminary data.</text>
</comment>
<keyword evidence="4" id="KW-0670">Pyruvate</keyword>
<reference evidence="7" key="1">
    <citation type="submission" date="2018-05" db="EMBL/GenBank/DDBJ databases">
        <authorList>
            <person name="Feng T."/>
        </authorList>
    </citation>
    <scope>NUCLEOTIDE SEQUENCE [LARGE SCALE GENOMIC DNA]</scope>
    <source>
        <strain evidence="7">S27</strain>
    </source>
</reference>
<keyword evidence="7" id="KW-1185">Reference proteome</keyword>
<dbReference type="InterPro" id="IPR022237">
    <property type="entry name" value="PsiD-like"/>
</dbReference>
<dbReference type="Pfam" id="PF02666">
    <property type="entry name" value="PS_Dcarbxylase"/>
    <property type="match status" value="1"/>
</dbReference>
<keyword evidence="1" id="KW-0210">Decarboxylase</keyword>
<evidence type="ECO:0000313" key="6">
    <source>
        <dbReference type="EMBL" id="RDJ99086.1"/>
    </source>
</evidence>
<accession>A0A370N0G1</accession>
<protein>
    <submittedName>
        <fullName evidence="6">Phosphatidylserine decarboxylase</fullName>
    </submittedName>
</protein>
<keyword evidence="2" id="KW-0865">Zymogen</keyword>
<dbReference type="GO" id="GO:0006646">
    <property type="term" value="P:phosphatidylethanolamine biosynthetic process"/>
    <property type="evidence" value="ECO:0007669"/>
    <property type="project" value="TreeGrafter"/>
</dbReference>
<name>A0A370N0G1_9BURK</name>
<evidence type="ECO:0000256" key="3">
    <source>
        <dbReference type="ARBA" id="ARBA00023239"/>
    </source>
</evidence>
<sequence length="417" mass="47225">MTATTPYRVGEWLPSDQTFLDNWLAKLIAEVERAPQPLHPVVDELRQLIETDPTVYMLFNQMFEQVPHKPPYNRDPTGKPQVRDYRVMLRLVNAIMTRAPEFNETGLVGFPINAIFDWSMATPGGFAAFLNADVNRALKNVLDEWGRYLASADSVYVLNTDPRTGWLGADAMRAMPHFVEQFQCNPELPHYGFTSWDDFFTRQFREGQRPVAAPRDDDVIVNACESAPYKISRQVKMRDNFWIKAQRYSLSHMLDNDSLLPAFDGGTVYQAFLSAKSYHRWHSPVSGRVIEARVVNGTYYSETMYEGFDPAGPNDSQGYITEVATRALIFIQADNPAIGLMCFMAVGMAEVSTCQIAVYEGQQIRKGQQLGMFHFGGSTHCLIFRPQVQLDFDLHGQTPGLNSENIPVNSRIATVRK</sequence>
<evidence type="ECO:0000256" key="2">
    <source>
        <dbReference type="ARBA" id="ARBA00023145"/>
    </source>
</evidence>
<proteinExistence type="predicted"/>
<evidence type="ECO:0000313" key="7">
    <source>
        <dbReference type="Proteomes" id="UP000254875"/>
    </source>
</evidence>
<organism evidence="6 7">
    <name type="scientific">Paraburkholderia lacunae</name>
    <dbReference type="NCBI Taxonomy" id="2211104"/>
    <lineage>
        <taxon>Bacteria</taxon>
        <taxon>Pseudomonadati</taxon>
        <taxon>Pseudomonadota</taxon>
        <taxon>Betaproteobacteria</taxon>
        <taxon>Burkholderiales</taxon>
        <taxon>Burkholderiaceae</taxon>
        <taxon>Paraburkholderia</taxon>
    </lineage>
</organism>
<dbReference type="OrthoDB" id="9802030at2"/>
<evidence type="ECO:0000256" key="4">
    <source>
        <dbReference type="ARBA" id="ARBA00023317"/>
    </source>
</evidence>
<keyword evidence="3" id="KW-0456">Lyase</keyword>
<dbReference type="Pfam" id="PF12588">
    <property type="entry name" value="PSDC"/>
    <property type="match status" value="1"/>
</dbReference>
<evidence type="ECO:0000256" key="1">
    <source>
        <dbReference type="ARBA" id="ARBA00022793"/>
    </source>
</evidence>
<dbReference type="AlphaFoldDB" id="A0A370N0G1"/>
<dbReference type="PANTHER" id="PTHR10067">
    <property type="entry name" value="PHOSPHATIDYLSERINE DECARBOXYLASE"/>
    <property type="match status" value="1"/>
</dbReference>
<dbReference type="GO" id="GO:0004609">
    <property type="term" value="F:phosphatidylserine decarboxylase activity"/>
    <property type="evidence" value="ECO:0007669"/>
    <property type="project" value="InterPro"/>
</dbReference>
<gene>
    <name evidence="6" type="ORF">DLM46_30335</name>
</gene>
<feature type="domain" description="L-tryptophan decarboxylase PsiD-like" evidence="5">
    <location>
        <begin position="39"/>
        <end position="175"/>
    </location>
</feature>
<dbReference type="Proteomes" id="UP000254875">
    <property type="component" value="Unassembled WGS sequence"/>
</dbReference>
<evidence type="ECO:0000259" key="5">
    <source>
        <dbReference type="Pfam" id="PF12588"/>
    </source>
</evidence>